<dbReference type="AlphaFoldDB" id="A0A2C9WHU0"/>
<reference evidence="1" key="1">
    <citation type="submission" date="2016-02" db="EMBL/GenBank/DDBJ databases">
        <title>WGS assembly of Manihot esculenta.</title>
        <authorList>
            <person name="Bredeson J.V."/>
            <person name="Prochnik S.E."/>
            <person name="Lyons J.B."/>
            <person name="Schmutz J."/>
            <person name="Grimwood J."/>
            <person name="Vrebalov J."/>
            <person name="Bart R.S."/>
            <person name="Amuge T."/>
            <person name="Ferguson M.E."/>
            <person name="Green R."/>
            <person name="Putnam N."/>
            <person name="Stites J."/>
            <person name="Rounsley S."/>
            <person name="Rokhsar D.S."/>
        </authorList>
    </citation>
    <scope>NUCLEOTIDE SEQUENCE [LARGE SCALE GENOMIC DNA]</scope>
    <source>
        <tissue evidence="1">Leaf</tissue>
    </source>
</reference>
<organism evidence="1">
    <name type="scientific">Manihot esculenta</name>
    <name type="common">Cassava</name>
    <name type="synonym">Jatropha manihot</name>
    <dbReference type="NCBI Taxonomy" id="3983"/>
    <lineage>
        <taxon>Eukaryota</taxon>
        <taxon>Viridiplantae</taxon>
        <taxon>Streptophyta</taxon>
        <taxon>Embryophyta</taxon>
        <taxon>Tracheophyta</taxon>
        <taxon>Spermatophyta</taxon>
        <taxon>Magnoliopsida</taxon>
        <taxon>eudicotyledons</taxon>
        <taxon>Gunneridae</taxon>
        <taxon>Pentapetalae</taxon>
        <taxon>rosids</taxon>
        <taxon>fabids</taxon>
        <taxon>Malpighiales</taxon>
        <taxon>Euphorbiaceae</taxon>
        <taxon>Crotonoideae</taxon>
        <taxon>Manihoteae</taxon>
        <taxon>Manihot</taxon>
    </lineage>
</organism>
<evidence type="ECO:0000313" key="1">
    <source>
        <dbReference type="EMBL" id="OAY59692.1"/>
    </source>
</evidence>
<accession>A0A2C9WHU0</accession>
<protein>
    <submittedName>
        <fullName evidence="1">Uncharacterized protein</fullName>
    </submittedName>
</protein>
<proteinExistence type="predicted"/>
<sequence length="34" mass="3889">MIWMMGAKLKHLDKINKLVQAFELFGPKGLETIS</sequence>
<name>A0A2C9WHU0_MANES</name>
<gene>
    <name evidence="1" type="ORF">MANES_01G051100</name>
</gene>
<dbReference type="EMBL" id="CM004387">
    <property type="protein sequence ID" value="OAY59692.1"/>
    <property type="molecule type" value="Genomic_DNA"/>
</dbReference>